<dbReference type="EMBL" id="FRAV01000033">
    <property type="protein sequence ID" value="SHM06363.1"/>
    <property type="molecule type" value="Genomic_DNA"/>
</dbReference>
<organism evidence="2 3">
    <name type="scientific">Chryseobacterium polytrichastri</name>
    <dbReference type="NCBI Taxonomy" id="1302687"/>
    <lineage>
        <taxon>Bacteria</taxon>
        <taxon>Pseudomonadati</taxon>
        <taxon>Bacteroidota</taxon>
        <taxon>Flavobacteriia</taxon>
        <taxon>Flavobacteriales</taxon>
        <taxon>Weeksellaceae</taxon>
        <taxon>Chryseobacterium group</taxon>
        <taxon>Chryseobacterium</taxon>
    </lineage>
</organism>
<dbReference type="STRING" id="1302687.SAMN05444267_103316"/>
<proteinExistence type="predicted"/>
<keyword evidence="1" id="KW-1133">Transmembrane helix</keyword>
<dbReference type="PROSITE" id="PS51257">
    <property type="entry name" value="PROKAR_LIPOPROTEIN"/>
    <property type="match status" value="1"/>
</dbReference>
<dbReference type="AlphaFoldDB" id="A0A1M7FQP3"/>
<sequence>MKFDIVKTMIAIAVSCLVAYGCYTFNTGDHKELLTVGSLIFLIPTLILTIGIQFNLPRTNSLIKTVSGMFFGLAVVCNLTFSLVSFKEPSLYIIVCGVLFLVYLLIAYSISRAHQ</sequence>
<feature type="transmembrane region" description="Helical" evidence="1">
    <location>
        <begin position="66"/>
        <end position="84"/>
    </location>
</feature>
<accession>A0A1M7FQP3</accession>
<keyword evidence="3" id="KW-1185">Reference proteome</keyword>
<feature type="transmembrane region" description="Helical" evidence="1">
    <location>
        <begin position="34"/>
        <end position="54"/>
    </location>
</feature>
<keyword evidence="1" id="KW-0472">Membrane</keyword>
<protein>
    <submittedName>
        <fullName evidence="2">Uncharacterized protein</fullName>
    </submittedName>
</protein>
<feature type="transmembrane region" description="Helical" evidence="1">
    <location>
        <begin position="90"/>
        <end position="110"/>
    </location>
</feature>
<evidence type="ECO:0000313" key="2">
    <source>
        <dbReference type="EMBL" id="SHM06363.1"/>
    </source>
</evidence>
<gene>
    <name evidence="2" type="ORF">SAMN05444267_103316</name>
</gene>
<evidence type="ECO:0000256" key="1">
    <source>
        <dbReference type="SAM" id="Phobius"/>
    </source>
</evidence>
<keyword evidence="1" id="KW-0812">Transmembrane</keyword>
<reference evidence="3" key="1">
    <citation type="submission" date="2016-11" db="EMBL/GenBank/DDBJ databases">
        <authorList>
            <person name="Varghese N."/>
            <person name="Submissions S."/>
        </authorList>
    </citation>
    <scope>NUCLEOTIDE SEQUENCE [LARGE SCALE GENOMIC DNA]</scope>
    <source>
        <strain evidence="3">DSM 26899</strain>
    </source>
</reference>
<dbReference type="Proteomes" id="UP000184364">
    <property type="component" value="Unassembled WGS sequence"/>
</dbReference>
<evidence type="ECO:0000313" key="3">
    <source>
        <dbReference type="Proteomes" id="UP000184364"/>
    </source>
</evidence>
<name>A0A1M7FQP3_9FLAO</name>